<proteinExistence type="predicted"/>
<evidence type="ECO:0000256" key="4">
    <source>
        <dbReference type="ARBA" id="ARBA00023110"/>
    </source>
</evidence>
<sequence>MKSIPISIVSTILLIGCINADGKNLLEDDIVASTEYGAISKDQFLDELSSRYGNEVITELILENILSNKFEITEKEIDDKITEITNVFSADIDEVLEIKQYDSLTDFEEFIRFNMLLEKAAKESFVVDEEELLNYYESLDDEIRVSTIFVENYSTAEELVEYIKDGQDFGKLAEDYSLDMTAENKGDLGWINRGETDKEFEDVAYELKVGETSGIVNSIDGYHIIKLTEKRGKEPLNVIREELTEHLFIQTLENEGFYPLVAKSLNREEITLFEDSLEFELHKYINSDE</sequence>
<feature type="domain" description="PpiC" evidence="7">
    <location>
        <begin position="140"/>
        <end position="229"/>
    </location>
</feature>
<name>A0ABU6NQ92_9BACI</name>
<accession>A0ABU6NQ92</accession>
<dbReference type="PANTHER" id="PTHR47245:SF1">
    <property type="entry name" value="FOLDASE PROTEIN PRSA"/>
    <property type="match status" value="1"/>
</dbReference>
<evidence type="ECO:0000256" key="3">
    <source>
        <dbReference type="ARBA" id="ARBA00022729"/>
    </source>
</evidence>
<keyword evidence="3" id="KW-0732">Signal</keyword>
<dbReference type="PROSITE" id="PS50198">
    <property type="entry name" value="PPIC_PPIASE_2"/>
    <property type="match status" value="1"/>
</dbReference>
<dbReference type="Gene3D" id="3.10.50.40">
    <property type="match status" value="1"/>
</dbReference>
<dbReference type="Pfam" id="PF00639">
    <property type="entry name" value="Rotamase"/>
    <property type="match status" value="1"/>
</dbReference>
<keyword evidence="4 6" id="KW-0697">Rotamase</keyword>
<dbReference type="InterPro" id="IPR027304">
    <property type="entry name" value="Trigger_fact/SurA_dom_sf"/>
</dbReference>
<dbReference type="EC" id="5.2.1.8" evidence="2"/>
<organism evidence="8 9">
    <name type="scientific">Shouchella miscanthi</name>
    <dbReference type="NCBI Taxonomy" id="2598861"/>
    <lineage>
        <taxon>Bacteria</taxon>
        <taxon>Bacillati</taxon>
        <taxon>Bacillota</taxon>
        <taxon>Bacilli</taxon>
        <taxon>Bacillales</taxon>
        <taxon>Bacillaceae</taxon>
        <taxon>Shouchella</taxon>
    </lineage>
</organism>
<keyword evidence="5 6" id="KW-0413">Isomerase</keyword>
<dbReference type="GO" id="GO:0003755">
    <property type="term" value="F:peptidyl-prolyl cis-trans isomerase activity"/>
    <property type="evidence" value="ECO:0007669"/>
    <property type="project" value="UniProtKB-EC"/>
</dbReference>
<protein>
    <recommendedName>
        <fullName evidence="2">peptidylprolyl isomerase</fullName>
        <ecNumber evidence="2">5.2.1.8</ecNumber>
    </recommendedName>
</protein>
<keyword evidence="9" id="KW-1185">Reference proteome</keyword>
<gene>
    <name evidence="8" type="ORF">P5F74_18845</name>
</gene>
<comment type="catalytic activity">
    <reaction evidence="1">
        <text>[protein]-peptidylproline (omega=180) = [protein]-peptidylproline (omega=0)</text>
        <dbReference type="Rhea" id="RHEA:16237"/>
        <dbReference type="Rhea" id="RHEA-COMP:10747"/>
        <dbReference type="Rhea" id="RHEA-COMP:10748"/>
        <dbReference type="ChEBI" id="CHEBI:83833"/>
        <dbReference type="ChEBI" id="CHEBI:83834"/>
        <dbReference type="EC" id="5.2.1.8"/>
    </reaction>
</comment>
<reference evidence="8 9" key="1">
    <citation type="submission" date="2023-03" db="EMBL/GenBank/DDBJ databases">
        <title>Bacillus Genome Sequencing.</title>
        <authorList>
            <person name="Dunlap C."/>
        </authorList>
    </citation>
    <scope>NUCLEOTIDE SEQUENCE [LARGE SCALE GENOMIC DNA]</scope>
    <source>
        <strain evidence="8 9">B-4107</strain>
    </source>
</reference>
<comment type="caution">
    <text evidence="8">The sequence shown here is derived from an EMBL/GenBank/DDBJ whole genome shotgun (WGS) entry which is preliminary data.</text>
</comment>
<dbReference type="Proteomes" id="UP001341820">
    <property type="component" value="Unassembled WGS sequence"/>
</dbReference>
<dbReference type="SUPFAM" id="SSF54534">
    <property type="entry name" value="FKBP-like"/>
    <property type="match status" value="1"/>
</dbReference>
<evidence type="ECO:0000259" key="7">
    <source>
        <dbReference type="PROSITE" id="PS50198"/>
    </source>
</evidence>
<dbReference type="InterPro" id="IPR046357">
    <property type="entry name" value="PPIase_dom_sf"/>
</dbReference>
<dbReference type="EMBL" id="JAROAS010000055">
    <property type="protein sequence ID" value="MED4130177.1"/>
    <property type="molecule type" value="Genomic_DNA"/>
</dbReference>
<evidence type="ECO:0000256" key="1">
    <source>
        <dbReference type="ARBA" id="ARBA00000971"/>
    </source>
</evidence>
<evidence type="ECO:0000256" key="2">
    <source>
        <dbReference type="ARBA" id="ARBA00013194"/>
    </source>
</evidence>
<dbReference type="SUPFAM" id="SSF109998">
    <property type="entry name" value="Triger factor/SurA peptide-binding domain-like"/>
    <property type="match status" value="1"/>
</dbReference>
<dbReference type="PROSITE" id="PS51257">
    <property type="entry name" value="PROKAR_LIPOPROTEIN"/>
    <property type="match status" value="1"/>
</dbReference>
<dbReference type="InterPro" id="IPR000297">
    <property type="entry name" value="PPIase_PpiC"/>
</dbReference>
<evidence type="ECO:0000313" key="9">
    <source>
        <dbReference type="Proteomes" id="UP001341820"/>
    </source>
</evidence>
<evidence type="ECO:0000313" key="8">
    <source>
        <dbReference type="EMBL" id="MED4130177.1"/>
    </source>
</evidence>
<dbReference type="PANTHER" id="PTHR47245">
    <property type="entry name" value="PEPTIDYLPROLYL ISOMERASE"/>
    <property type="match status" value="1"/>
</dbReference>
<dbReference type="InterPro" id="IPR050245">
    <property type="entry name" value="PrsA_foldase"/>
</dbReference>
<evidence type="ECO:0000256" key="6">
    <source>
        <dbReference type="PROSITE-ProRule" id="PRU00278"/>
    </source>
</evidence>
<dbReference type="RefSeq" id="WP_328238803.1">
    <property type="nucleotide sequence ID" value="NZ_JAROAS010000055.1"/>
</dbReference>
<evidence type="ECO:0000256" key="5">
    <source>
        <dbReference type="ARBA" id="ARBA00023235"/>
    </source>
</evidence>